<organism evidence="1 2">
    <name type="scientific">Anaerocolumna chitinilytica</name>
    <dbReference type="NCBI Taxonomy" id="1727145"/>
    <lineage>
        <taxon>Bacteria</taxon>
        <taxon>Bacillati</taxon>
        <taxon>Bacillota</taxon>
        <taxon>Clostridia</taxon>
        <taxon>Lachnospirales</taxon>
        <taxon>Lachnospiraceae</taxon>
        <taxon>Anaerocolumna</taxon>
    </lineage>
</organism>
<evidence type="ECO:0000313" key="2">
    <source>
        <dbReference type="Proteomes" id="UP000515703"/>
    </source>
</evidence>
<dbReference type="InterPro" id="IPR027417">
    <property type="entry name" value="P-loop_NTPase"/>
</dbReference>
<dbReference type="AlphaFoldDB" id="A0A7M3S9Q0"/>
<sequence length="223" mass="25749">MKIDNNIIKHYLKNVMFITGTAYAGKSTMVAMLADTYGLVQCGENYHSRIADEVIIPERQPNLCYFKTMKDWQEFVNRTPEEYEKWILGGAQEAAEFEVAELIRISQNQKVIVDTNIPLDILHEIADYNQVAVMLSPQAMSVEKFFDRDDPDKVFIKEQIMKAKDPEKTMENYKACIAIVNSKEHYDEYAKSGFFTIVRTDANIDTKAETLEILANHFNLNRM</sequence>
<name>A0A7M3S9Q0_9FIRM</name>
<dbReference type="RefSeq" id="WP_185256901.1">
    <property type="nucleotide sequence ID" value="NZ_AP023368.1"/>
</dbReference>
<protein>
    <submittedName>
        <fullName evidence="1">Uncharacterized protein</fullName>
    </submittedName>
</protein>
<proteinExistence type="predicted"/>
<dbReference type="SUPFAM" id="SSF52540">
    <property type="entry name" value="P-loop containing nucleoside triphosphate hydrolases"/>
    <property type="match status" value="1"/>
</dbReference>
<keyword evidence="2" id="KW-1185">Reference proteome</keyword>
<dbReference type="EMBL" id="AP023368">
    <property type="protein sequence ID" value="BCK01318.1"/>
    <property type="molecule type" value="Genomic_DNA"/>
</dbReference>
<accession>A0A7M3S9Q0</accession>
<evidence type="ECO:0000313" key="1">
    <source>
        <dbReference type="EMBL" id="BCK01318.1"/>
    </source>
</evidence>
<reference evidence="1 2" key="2">
    <citation type="submission" date="2020-08" db="EMBL/GenBank/DDBJ databases">
        <authorList>
            <person name="Ueki A."/>
            <person name="Tonouchi A."/>
        </authorList>
    </citation>
    <scope>NUCLEOTIDE SEQUENCE [LARGE SCALE GENOMIC DNA]</scope>
    <source>
        <strain evidence="1 2">CTTW</strain>
    </source>
</reference>
<reference evidence="1 2" key="1">
    <citation type="submission" date="2020-08" db="EMBL/GenBank/DDBJ databases">
        <title>Draft genome sequencing of an Anaerocolumna strain isolated from anoxic soil subjected to BSD treatment.</title>
        <authorList>
            <person name="Uek A."/>
            <person name="Tonouchi A."/>
        </authorList>
    </citation>
    <scope>NUCLEOTIDE SEQUENCE [LARGE SCALE GENOMIC DNA]</scope>
    <source>
        <strain evidence="1 2">CTTW</strain>
    </source>
</reference>
<dbReference type="KEGG" id="acht:bsdcttw_43580"/>
<dbReference type="Gene3D" id="3.40.50.300">
    <property type="entry name" value="P-loop containing nucleotide triphosphate hydrolases"/>
    <property type="match status" value="1"/>
</dbReference>
<dbReference type="Proteomes" id="UP000515703">
    <property type="component" value="Chromosome"/>
</dbReference>
<gene>
    <name evidence="1" type="ORF">bsdcttw_43580</name>
</gene>